<keyword evidence="7" id="KW-0472">Membrane</keyword>
<evidence type="ECO:0000256" key="4">
    <source>
        <dbReference type="ARBA" id="ARBA00023125"/>
    </source>
</evidence>
<protein>
    <recommendedName>
        <fullName evidence="11">LPXTG-motif cell wall anchor domain-containing protein</fullName>
    </recommendedName>
</protein>
<evidence type="ECO:0008006" key="11">
    <source>
        <dbReference type="Google" id="ProtNLM"/>
    </source>
</evidence>
<keyword evidence="10" id="KW-1185">Reference proteome</keyword>
<dbReference type="Proteomes" id="UP001500466">
    <property type="component" value="Unassembled WGS sequence"/>
</dbReference>
<dbReference type="InterPro" id="IPR002186">
    <property type="entry name" value="Neocarzinostatin_fam"/>
</dbReference>
<organism evidence="9 10">
    <name type="scientific">Yinghuangia aomiensis</name>
    <dbReference type="NCBI Taxonomy" id="676205"/>
    <lineage>
        <taxon>Bacteria</taxon>
        <taxon>Bacillati</taxon>
        <taxon>Actinomycetota</taxon>
        <taxon>Actinomycetes</taxon>
        <taxon>Kitasatosporales</taxon>
        <taxon>Streptomycetaceae</taxon>
        <taxon>Yinghuangia</taxon>
    </lineage>
</organism>
<dbReference type="Pfam" id="PF00960">
    <property type="entry name" value="Neocarzinostat"/>
    <property type="match status" value="1"/>
</dbReference>
<name>A0ABP9I581_9ACTN</name>
<gene>
    <name evidence="9" type="ORF">GCM10023205_67780</name>
</gene>
<evidence type="ECO:0000256" key="7">
    <source>
        <dbReference type="SAM" id="Phobius"/>
    </source>
</evidence>
<evidence type="ECO:0000256" key="5">
    <source>
        <dbReference type="ARBA" id="ARBA00023157"/>
    </source>
</evidence>
<evidence type="ECO:0000313" key="10">
    <source>
        <dbReference type="Proteomes" id="UP001500466"/>
    </source>
</evidence>
<sequence length="220" mass="20401">MQSAISVVRRGGAILACTAASLGLAVVAAPSAAAAGTISVAPATGLTGGQEVTVTASGFSAGDTLIFAQCAAGATGQEGCAAGGAVTKKADANGGATATLKIVIGTVGTKGGVCDAGHPCEVAVTDLSTIGQAGGPTVVTKSITFAGGGGTTPSKPASSSGTTSGSAPSKSASPAPGSELAHTGGDGGKTVLIAAVSGALVLFGGIVMLAVRRRGARAAH</sequence>
<comment type="similarity">
    <text evidence="1">Belongs to the neocarzinostatin family.</text>
</comment>
<evidence type="ECO:0000256" key="3">
    <source>
        <dbReference type="ARBA" id="ARBA00023022"/>
    </source>
</evidence>
<feature type="transmembrane region" description="Helical" evidence="7">
    <location>
        <begin position="191"/>
        <end position="211"/>
    </location>
</feature>
<keyword evidence="5" id="KW-1015">Disulfide bond</keyword>
<dbReference type="PRINTS" id="PR01885">
    <property type="entry name" value="MACROMOMYCIN"/>
</dbReference>
<keyword evidence="3" id="KW-0044">Antibiotic</keyword>
<dbReference type="EMBL" id="BAABHS010000033">
    <property type="protein sequence ID" value="GAA4987439.1"/>
    <property type="molecule type" value="Genomic_DNA"/>
</dbReference>
<evidence type="ECO:0000256" key="6">
    <source>
        <dbReference type="SAM" id="MobiDB-lite"/>
    </source>
</evidence>
<dbReference type="RefSeq" id="WP_345679620.1">
    <property type="nucleotide sequence ID" value="NZ_BAABHS010000033.1"/>
</dbReference>
<reference evidence="10" key="1">
    <citation type="journal article" date="2019" name="Int. J. Syst. Evol. Microbiol.">
        <title>The Global Catalogue of Microorganisms (GCM) 10K type strain sequencing project: providing services to taxonomists for standard genome sequencing and annotation.</title>
        <authorList>
            <consortium name="The Broad Institute Genomics Platform"/>
            <consortium name="The Broad Institute Genome Sequencing Center for Infectious Disease"/>
            <person name="Wu L."/>
            <person name="Ma J."/>
        </authorList>
    </citation>
    <scope>NUCLEOTIDE SEQUENCE [LARGE SCALE GENOMIC DNA]</scope>
    <source>
        <strain evidence="10">JCM 17986</strain>
    </source>
</reference>
<accession>A0ABP9I581</accession>
<evidence type="ECO:0000313" key="9">
    <source>
        <dbReference type="EMBL" id="GAA4987439.1"/>
    </source>
</evidence>
<keyword evidence="4" id="KW-0238">DNA-binding</keyword>
<keyword evidence="2" id="KW-0929">Antimicrobial</keyword>
<evidence type="ECO:0000256" key="2">
    <source>
        <dbReference type="ARBA" id="ARBA00022529"/>
    </source>
</evidence>
<proteinExistence type="inferred from homology"/>
<keyword evidence="7" id="KW-0812">Transmembrane</keyword>
<dbReference type="Gene3D" id="2.60.40.230">
    <property type="entry name" value="Neocarzinostatin-like"/>
    <property type="match status" value="1"/>
</dbReference>
<feature type="region of interest" description="Disordered" evidence="6">
    <location>
        <begin position="145"/>
        <end position="183"/>
    </location>
</feature>
<keyword evidence="8" id="KW-0732">Signal</keyword>
<feature type="chain" id="PRO_5046731194" description="LPXTG-motif cell wall anchor domain-containing protein" evidence="8">
    <location>
        <begin position="36"/>
        <end position="220"/>
    </location>
</feature>
<dbReference type="InterPro" id="IPR027273">
    <property type="entry name" value="Neocarzinostatin-like"/>
</dbReference>
<keyword evidence="7" id="KW-1133">Transmembrane helix</keyword>
<dbReference type="SUPFAM" id="SSF49319">
    <property type="entry name" value="Actinoxanthin-like"/>
    <property type="match status" value="1"/>
</dbReference>
<evidence type="ECO:0000256" key="8">
    <source>
        <dbReference type="SAM" id="SignalP"/>
    </source>
</evidence>
<comment type="caution">
    <text evidence="9">The sequence shown here is derived from an EMBL/GenBank/DDBJ whole genome shotgun (WGS) entry which is preliminary data.</text>
</comment>
<evidence type="ECO:0000256" key="1">
    <source>
        <dbReference type="ARBA" id="ARBA00010648"/>
    </source>
</evidence>
<feature type="signal peptide" evidence="8">
    <location>
        <begin position="1"/>
        <end position="35"/>
    </location>
</feature>
<feature type="compositionally biased region" description="Low complexity" evidence="6">
    <location>
        <begin position="152"/>
        <end position="178"/>
    </location>
</feature>